<dbReference type="SUPFAM" id="SSF81383">
    <property type="entry name" value="F-box domain"/>
    <property type="match status" value="1"/>
</dbReference>
<dbReference type="EMBL" id="ML978182">
    <property type="protein sequence ID" value="KAF2031254.1"/>
    <property type="molecule type" value="Genomic_DNA"/>
</dbReference>
<accession>A0A9P4HCL6</accession>
<organism evidence="2 3">
    <name type="scientific">Setomelanomma holmii</name>
    <dbReference type="NCBI Taxonomy" id="210430"/>
    <lineage>
        <taxon>Eukaryota</taxon>
        <taxon>Fungi</taxon>
        <taxon>Dikarya</taxon>
        <taxon>Ascomycota</taxon>
        <taxon>Pezizomycotina</taxon>
        <taxon>Dothideomycetes</taxon>
        <taxon>Pleosporomycetidae</taxon>
        <taxon>Pleosporales</taxon>
        <taxon>Pleosporineae</taxon>
        <taxon>Phaeosphaeriaceae</taxon>
        <taxon>Setomelanomma</taxon>
    </lineage>
</organism>
<dbReference type="Proteomes" id="UP000799777">
    <property type="component" value="Unassembled WGS sequence"/>
</dbReference>
<dbReference type="AlphaFoldDB" id="A0A9P4HCL6"/>
<dbReference type="InterPro" id="IPR036047">
    <property type="entry name" value="F-box-like_dom_sf"/>
</dbReference>
<protein>
    <recommendedName>
        <fullName evidence="1">F-box domain-containing protein</fullName>
    </recommendedName>
</protein>
<sequence>MAVSLLELAPELLFQILSNVPVNSRLRFSQCCQYAHSLANASLQTLKLDFGGIYEWTEKSTCDSRNKILIQVPDANRYDFTTLLNLHSALLPSILGRYHLALQHLDLKLWTLTVPMAKAISVLPALQSLSIKLVEDLRIRKLSRKCLNHQHDAWQILAQSAVWKNKLRSLSINKADLLMPHLVLLLQGNHSCRELRVKYCDSLGSELWKFLENDWDGNALEILELADCGSLVTEEALNSIATFRKLKHLDLHGCAVSYIETVEQWIDRMAHVANVKPPRLHSSSEGNILEVDPAYMTNQYY</sequence>
<reference evidence="2" key="1">
    <citation type="journal article" date="2020" name="Stud. Mycol.">
        <title>101 Dothideomycetes genomes: a test case for predicting lifestyles and emergence of pathogens.</title>
        <authorList>
            <person name="Haridas S."/>
            <person name="Albert R."/>
            <person name="Binder M."/>
            <person name="Bloem J."/>
            <person name="Labutti K."/>
            <person name="Salamov A."/>
            <person name="Andreopoulos B."/>
            <person name="Baker S."/>
            <person name="Barry K."/>
            <person name="Bills G."/>
            <person name="Bluhm B."/>
            <person name="Cannon C."/>
            <person name="Castanera R."/>
            <person name="Culley D."/>
            <person name="Daum C."/>
            <person name="Ezra D."/>
            <person name="Gonzalez J."/>
            <person name="Henrissat B."/>
            <person name="Kuo A."/>
            <person name="Liang C."/>
            <person name="Lipzen A."/>
            <person name="Lutzoni F."/>
            <person name="Magnuson J."/>
            <person name="Mondo S."/>
            <person name="Nolan M."/>
            <person name="Ohm R."/>
            <person name="Pangilinan J."/>
            <person name="Park H.-J."/>
            <person name="Ramirez L."/>
            <person name="Alfaro M."/>
            <person name="Sun H."/>
            <person name="Tritt A."/>
            <person name="Yoshinaga Y."/>
            <person name="Zwiers L.-H."/>
            <person name="Turgeon B."/>
            <person name="Goodwin S."/>
            <person name="Spatafora J."/>
            <person name="Crous P."/>
            <person name="Grigoriev I."/>
        </authorList>
    </citation>
    <scope>NUCLEOTIDE SEQUENCE</scope>
    <source>
        <strain evidence="2">CBS 110217</strain>
    </source>
</reference>
<proteinExistence type="predicted"/>
<evidence type="ECO:0000259" key="1">
    <source>
        <dbReference type="Pfam" id="PF00646"/>
    </source>
</evidence>
<dbReference type="InterPro" id="IPR001810">
    <property type="entry name" value="F-box_dom"/>
</dbReference>
<evidence type="ECO:0000313" key="2">
    <source>
        <dbReference type="EMBL" id="KAF2031254.1"/>
    </source>
</evidence>
<dbReference type="InterPro" id="IPR032675">
    <property type="entry name" value="LRR_dom_sf"/>
</dbReference>
<dbReference type="Gene3D" id="3.80.10.10">
    <property type="entry name" value="Ribonuclease Inhibitor"/>
    <property type="match status" value="1"/>
</dbReference>
<gene>
    <name evidence="2" type="ORF">EK21DRAFT_63569</name>
</gene>
<dbReference type="OrthoDB" id="5425556at2759"/>
<comment type="caution">
    <text evidence="2">The sequence shown here is derived from an EMBL/GenBank/DDBJ whole genome shotgun (WGS) entry which is preliminary data.</text>
</comment>
<name>A0A9P4HCL6_9PLEO</name>
<feature type="domain" description="F-box" evidence="1">
    <location>
        <begin position="5"/>
        <end position="40"/>
    </location>
</feature>
<dbReference type="SUPFAM" id="SSF52047">
    <property type="entry name" value="RNI-like"/>
    <property type="match status" value="1"/>
</dbReference>
<evidence type="ECO:0000313" key="3">
    <source>
        <dbReference type="Proteomes" id="UP000799777"/>
    </source>
</evidence>
<keyword evidence="3" id="KW-1185">Reference proteome</keyword>
<dbReference type="Pfam" id="PF00646">
    <property type="entry name" value="F-box"/>
    <property type="match status" value="1"/>
</dbReference>